<keyword evidence="5" id="KW-0378">Hydrolase</keyword>
<keyword evidence="7" id="KW-1185">Reference proteome</keyword>
<dbReference type="EMBL" id="CP046640">
    <property type="protein sequence ID" value="QTL98353.1"/>
    <property type="molecule type" value="Genomic_DNA"/>
</dbReference>
<evidence type="ECO:0000256" key="2">
    <source>
        <dbReference type="ARBA" id="ARBA00022649"/>
    </source>
</evidence>
<dbReference type="RefSeq" id="WP_230866790.1">
    <property type="nucleotide sequence ID" value="NZ_CP046640.1"/>
</dbReference>
<keyword evidence="1" id="KW-0597">Phosphoprotein</keyword>
<proteinExistence type="predicted"/>
<dbReference type="InterPro" id="IPR008201">
    <property type="entry name" value="HepT-like"/>
</dbReference>
<dbReference type="GO" id="GO:0004540">
    <property type="term" value="F:RNA nuclease activity"/>
    <property type="evidence" value="ECO:0007669"/>
    <property type="project" value="InterPro"/>
</dbReference>
<evidence type="ECO:0000256" key="5">
    <source>
        <dbReference type="ARBA" id="ARBA00022801"/>
    </source>
</evidence>
<dbReference type="GO" id="GO:0110001">
    <property type="term" value="C:toxin-antitoxin complex"/>
    <property type="evidence" value="ECO:0007669"/>
    <property type="project" value="InterPro"/>
</dbReference>
<dbReference type="PANTHER" id="PTHR34139">
    <property type="entry name" value="UPF0331 PROTEIN MJ0127"/>
    <property type="match status" value="1"/>
</dbReference>
<evidence type="ECO:0000313" key="7">
    <source>
        <dbReference type="Proteomes" id="UP000665020"/>
    </source>
</evidence>
<dbReference type="PANTHER" id="PTHR34139:SF1">
    <property type="entry name" value="RNASE MJ1380-RELATED"/>
    <property type="match status" value="1"/>
</dbReference>
<dbReference type="Proteomes" id="UP000665020">
    <property type="component" value="Chromosome"/>
</dbReference>
<keyword evidence="2" id="KW-1277">Toxin-antitoxin system</keyword>
<sequence>MIDRNKKALNDIIYCIDLINRYTDGISKHDFLTSQEKQDLVVHRLEILGEATKRLTEYFISKYPDINWSEMAKMRDVLIH</sequence>
<dbReference type="GO" id="GO:0000166">
    <property type="term" value="F:nucleotide binding"/>
    <property type="evidence" value="ECO:0007669"/>
    <property type="project" value="UniProtKB-KW"/>
</dbReference>
<accession>A0A8A7K972</accession>
<evidence type="ECO:0000313" key="6">
    <source>
        <dbReference type="EMBL" id="QTL98353.1"/>
    </source>
</evidence>
<keyword evidence="3" id="KW-0540">Nuclease</keyword>
<dbReference type="Pfam" id="PF01934">
    <property type="entry name" value="HepT-like"/>
    <property type="match status" value="1"/>
</dbReference>
<dbReference type="AlphaFoldDB" id="A0A8A7K972"/>
<gene>
    <name evidence="6" type="ORF">GM661_10365</name>
</gene>
<dbReference type="InterPro" id="IPR051813">
    <property type="entry name" value="HepT_RNase_toxin"/>
</dbReference>
<evidence type="ECO:0000256" key="3">
    <source>
        <dbReference type="ARBA" id="ARBA00022722"/>
    </source>
</evidence>
<reference evidence="6" key="1">
    <citation type="submission" date="2019-12" db="EMBL/GenBank/DDBJ databases">
        <authorList>
            <person name="zhang j."/>
            <person name="sun C.M."/>
        </authorList>
    </citation>
    <scope>NUCLEOTIDE SEQUENCE</scope>
    <source>
        <strain evidence="6">NS-1</strain>
    </source>
</reference>
<evidence type="ECO:0000256" key="1">
    <source>
        <dbReference type="ARBA" id="ARBA00022553"/>
    </source>
</evidence>
<dbReference type="GO" id="GO:0016787">
    <property type="term" value="F:hydrolase activity"/>
    <property type="evidence" value="ECO:0007669"/>
    <property type="project" value="UniProtKB-KW"/>
</dbReference>
<protein>
    <submittedName>
        <fullName evidence="6">DUF86 domain-containing protein</fullName>
    </submittedName>
</protein>
<dbReference type="KEGG" id="ifn:GM661_10365"/>
<name>A0A8A7K972_9FIRM</name>
<organism evidence="6 7">
    <name type="scientific">Iocasia fonsfrigidae</name>
    <dbReference type="NCBI Taxonomy" id="2682810"/>
    <lineage>
        <taxon>Bacteria</taxon>
        <taxon>Bacillati</taxon>
        <taxon>Bacillota</taxon>
        <taxon>Clostridia</taxon>
        <taxon>Halanaerobiales</taxon>
        <taxon>Halanaerobiaceae</taxon>
        <taxon>Iocasia</taxon>
    </lineage>
</organism>
<keyword evidence="4" id="KW-0547">Nucleotide-binding</keyword>
<evidence type="ECO:0000256" key="4">
    <source>
        <dbReference type="ARBA" id="ARBA00022741"/>
    </source>
</evidence>